<dbReference type="InterPro" id="IPR018391">
    <property type="entry name" value="PQQ_b-propeller_rpt"/>
</dbReference>
<reference evidence="3 4" key="1">
    <citation type="submission" date="2018-10" db="EMBL/GenBank/DDBJ databases">
        <title>Natrarchaeobius chitinivorans gen. nov., sp. nov., and Natrarchaeobius haloalkaliphilus sp. nov., alkaliphilic, chitin-utilizing haloarchaea from hypersaline alkaline lakes.</title>
        <authorList>
            <person name="Sorokin D.Y."/>
            <person name="Elcheninov A.G."/>
            <person name="Kostrikina N.A."/>
            <person name="Bale N.J."/>
            <person name="Sinninghe Damste J.S."/>
            <person name="Khijniak T.V."/>
            <person name="Kublanov I.V."/>
            <person name="Toshchakov S.V."/>
        </authorList>
    </citation>
    <scope>NUCLEOTIDE SEQUENCE [LARGE SCALE GENOMIC DNA]</scope>
    <source>
        <strain evidence="3 4">AArcht4T</strain>
    </source>
</reference>
<feature type="domain" description="Pyrrolo-quinoline quinone repeat" evidence="2">
    <location>
        <begin position="108"/>
        <end position="229"/>
    </location>
</feature>
<accession>A0A3N6MLK6</accession>
<keyword evidence="4" id="KW-1185">Reference proteome</keyword>
<dbReference type="InterPro" id="IPR002372">
    <property type="entry name" value="PQQ_rpt_dom"/>
</dbReference>
<dbReference type="PANTHER" id="PTHR34512:SF30">
    <property type="entry name" value="OUTER MEMBRANE PROTEIN ASSEMBLY FACTOR BAMB"/>
    <property type="match status" value="1"/>
</dbReference>
<dbReference type="Gene3D" id="2.40.10.480">
    <property type="match status" value="1"/>
</dbReference>
<evidence type="ECO:0000313" key="3">
    <source>
        <dbReference type="EMBL" id="RQG95236.1"/>
    </source>
</evidence>
<dbReference type="AlphaFoldDB" id="A0A3N6MLK6"/>
<dbReference type="Gene3D" id="2.130.10.10">
    <property type="entry name" value="YVTN repeat-like/Quinoprotein amine dehydrogenase"/>
    <property type="match status" value="1"/>
</dbReference>
<dbReference type="SMART" id="SM00564">
    <property type="entry name" value="PQQ"/>
    <property type="match status" value="5"/>
</dbReference>
<dbReference type="InterPro" id="IPR011047">
    <property type="entry name" value="Quinoprotein_ADH-like_sf"/>
</dbReference>
<comment type="caution">
    <text evidence="3">The sequence shown here is derived from an EMBL/GenBank/DDBJ whole genome shotgun (WGS) entry which is preliminary data.</text>
</comment>
<feature type="domain" description="Pyrrolo-quinoline quinone repeat" evidence="2">
    <location>
        <begin position="239"/>
        <end position="363"/>
    </location>
</feature>
<sequence>MSQYDPAGTGYNPEASGPREDVRVAWSHESTEWFRGAAPPVRLGETIYAIGDGLVALDVDSGERRFAHRGPYTSSPARARASAYRTDTLAVTATGGVYGLNAGGGIEVPGLDRAIGGQRWEGPGRNSPVETVDHRPSVDPVTADGTIYAAVSGTNAIVALEADDGSERWRVTHHEDDAVSVSYGRPAVADGTLYVANWPHQVTAYDVADGTIRWQREREDQMQLSSTPTDEGVVVTSRNGVALLATDDGDPVWQTDLEGNAVDGTSAVADGVVYLSDGRETFYALDLETGEELWSAPFDGETTPVVADGMVYAVEGDRALIGFDAETGEQRFRYEPTQVPLSPPIVGDDILFAVNRHRIVALEER</sequence>
<feature type="region of interest" description="Disordered" evidence="1">
    <location>
        <begin position="1"/>
        <end position="20"/>
    </location>
</feature>
<gene>
    <name evidence="3" type="ORF">EA473_08885</name>
</gene>
<dbReference type="PANTHER" id="PTHR34512">
    <property type="entry name" value="CELL SURFACE PROTEIN"/>
    <property type="match status" value="1"/>
</dbReference>
<dbReference type="SUPFAM" id="SSF50998">
    <property type="entry name" value="Quinoprotein alcohol dehydrogenase-like"/>
    <property type="match status" value="2"/>
</dbReference>
<proteinExistence type="predicted"/>
<dbReference type="Proteomes" id="UP000282323">
    <property type="component" value="Unassembled WGS sequence"/>
</dbReference>
<organism evidence="3 4">
    <name type="scientific">Natrarchaeobius chitinivorans</name>
    <dbReference type="NCBI Taxonomy" id="1679083"/>
    <lineage>
        <taxon>Archaea</taxon>
        <taxon>Methanobacteriati</taxon>
        <taxon>Methanobacteriota</taxon>
        <taxon>Stenosarchaea group</taxon>
        <taxon>Halobacteria</taxon>
        <taxon>Halobacteriales</taxon>
        <taxon>Natrialbaceae</taxon>
        <taxon>Natrarchaeobius</taxon>
    </lineage>
</organism>
<evidence type="ECO:0000313" key="4">
    <source>
        <dbReference type="Proteomes" id="UP000282323"/>
    </source>
</evidence>
<evidence type="ECO:0000256" key="1">
    <source>
        <dbReference type="SAM" id="MobiDB-lite"/>
    </source>
</evidence>
<protein>
    <submittedName>
        <fullName evidence="3">Pyrrolo-quinoline quinone</fullName>
    </submittedName>
</protein>
<name>A0A3N6MLK6_NATCH</name>
<evidence type="ECO:0000259" key="2">
    <source>
        <dbReference type="Pfam" id="PF13360"/>
    </source>
</evidence>
<dbReference type="Pfam" id="PF13360">
    <property type="entry name" value="PQQ_2"/>
    <property type="match status" value="2"/>
</dbReference>
<dbReference type="EMBL" id="REGA01000006">
    <property type="protein sequence ID" value="RQG95236.1"/>
    <property type="molecule type" value="Genomic_DNA"/>
</dbReference>
<dbReference type="InterPro" id="IPR015943">
    <property type="entry name" value="WD40/YVTN_repeat-like_dom_sf"/>
</dbReference>